<evidence type="ECO:0000313" key="1">
    <source>
        <dbReference type="EMBL" id="WRL45839.1"/>
    </source>
</evidence>
<sequence length="159" mass="18367">MTRSPELLALQQALETCRLHEEGLRDALGDLALRALCRGDLASLGKEDRRLLDQFAYRYLRLQDDLGARLMPAVLRALGEEVASMAALDRFARLEQLGWLPSAEEWSDLRRVRNEFAHDYPETDDERFARLQLAIDSAQRALQIWTGFRDKVRMRWPGL</sequence>
<evidence type="ECO:0000313" key="2">
    <source>
        <dbReference type="Proteomes" id="UP001626593"/>
    </source>
</evidence>
<dbReference type="Proteomes" id="UP001626593">
    <property type="component" value="Chromosome"/>
</dbReference>
<keyword evidence="2" id="KW-1185">Reference proteome</keyword>
<protein>
    <submittedName>
        <fullName evidence="1">Uncharacterized protein</fullName>
    </submittedName>
</protein>
<dbReference type="SUPFAM" id="SSF81593">
    <property type="entry name" value="Nucleotidyltransferase substrate binding subunit/domain"/>
    <property type="match status" value="1"/>
</dbReference>
<dbReference type="Gene3D" id="1.20.120.330">
    <property type="entry name" value="Nucleotidyltransferases domain 2"/>
    <property type="match status" value="1"/>
</dbReference>
<dbReference type="RefSeq" id="WP_169127096.1">
    <property type="nucleotide sequence ID" value="NZ_CAWPLS010000055.1"/>
</dbReference>
<reference evidence="1 2" key="1">
    <citation type="submission" date="2023-12" db="EMBL/GenBank/DDBJ databases">
        <title>A. evansii MAY27, complete genome.</title>
        <authorList>
            <person name="Wang Y."/>
        </authorList>
    </citation>
    <scope>NUCLEOTIDE SEQUENCE [LARGE SCALE GENOMIC DNA]</scope>
    <source>
        <strain evidence="1 2">MAY27</strain>
    </source>
</reference>
<accession>A0ABZ1AJ03</accession>
<dbReference type="EMBL" id="CP141259">
    <property type="protein sequence ID" value="WRL45839.1"/>
    <property type="molecule type" value="Genomic_DNA"/>
</dbReference>
<name>A0ABZ1AJ03_AROEV</name>
<organism evidence="1 2">
    <name type="scientific">Aromatoleum evansii</name>
    <name type="common">Azoarcus evansii</name>
    <dbReference type="NCBI Taxonomy" id="59406"/>
    <lineage>
        <taxon>Bacteria</taxon>
        <taxon>Pseudomonadati</taxon>
        <taxon>Pseudomonadota</taxon>
        <taxon>Betaproteobacteria</taxon>
        <taxon>Rhodocyclales</taxon>
        <taxon>Rhodocyclaceae</taxon>
        <taxon>Aromatoleum</taxon>
    </lineage>
</organism>
<gene>
    <name evidence="1" type="ORF">U5817_21975</name>
</gene>
<proteinExistence type="predicted"/>